<reference evidence="1" key="1">
    <citation type="submission" date="2023-10" db="EMBL/GenBank/DDBJ databases">
        <title>Genome assembly of Pristionchus species.</title>
        <authorList>
            <person name="Yoshida K."/>
            <person name="Sommer R.J."/>
        </authorList>
    </citation>
    <scope>NUCLEOTIDE SEQUENCE</scope>
    <source>
        <strain evidence="1">RS0144</strain>
    </source>
</reference>
<gene>
    <name evidence="1" type="ORF">PENTCL1PPCAC_30626</name>
</gene>
<organism evidence="1 2">
    <name type="scientific">Pristionchus entomophagus</name>
    <dbReference type="NCBI Taxonomy" id="358040"/>
    <lineage>
        <taxon>Eukaryota</taxon>
        <taxon>Metazoa</taxon>
        <taxon>Ecdysozoa</taxon>
        <taxon>Nematoda</taxon>
        <taxon>Chromadorea</taxon>
        <taxon>Rhabditida</taxon>
        <taxon>Rhabditina</taxon>
        <taxon>Diplogasteromorpha</taxon>
        <taxon>Diplogasteroidea</taxon>
        <taxon>Neodiplogasteridae</taxon>
        <taxon>Pristionchus</taxon>
    </lineage>
</organism>
<name>A0AAV5UN32_9BILA</name>
<dbReference type="Proteomes" id="UP001432027">
    <property type="component" value="Unassembled WGS sequence"/>
</dbReference>
<dbReference type="AlphaFoldDB" id="A0AAV5UN32"/>
<feature type="non-terminal residue" evidence="1">
    <location>
        <position position="1"/>
    </location>
</feature>
<evidence type="ECO:0000313" key="1">
    <source>
        <dbReference type="EMBL" id="GMT08452.1"/>
    </source>
</evidence>
<evidence type="ECO:0000313" key="2">
    <source>
        <dbReference type="Proteomes" id="UP001432027"/>
    </source>
</evidence>
<accession>A0AAV5UN32</accession>
<protein>
    <submittedName>
        <fullName evidence="1">Uncharacterized protein</fullName>
    </submittedName>
</protein>
<keyword evidence="2" id="KW-1185">Reference proteome</keyword>
<comment type="caution">
    <text evidence="1">The sequence shown here is derived from an EMBL/GenBank/DDBJ whole genome shotgun (WGS) entry which is preliminary data.</text>
</comment>
<proteinExistence type="predicted"/>
<dbReference type="EMBL" id="BTSX01000093">
    <property type="protein sequence ID" value="GMT08452.1"/>
    <property type="molecule type" value="Genomic_DNA"/>
</dbReference>
<sequence length="432" mass="47252">SECSVRVHSAAGSKPLFGAAATTTSSSTPTFSFGSGATTTAGTGSSLFGGGVAAATTTPAAAAPFSFGGSAAAAPAAGTSLFGAKPRIWSTCFHNHCFFFSLRQYCSSCVDWILLSSEVQPPLVPPSSVVQYLQHQRLQPVPPSSDLRPPRLLDPVCSVSHPLLQLFLLVVSPSVPLLPLLLHRRSLWIYLHCSHRHYHFPVSVLPQPLQPLAVSLAALRLLHLLQEERRCSAVQPLLRPQLLDHLCSVAQPLPLPLGPLYSVLHPPLRLLPLQEVYSVPLQPPRQRQEEEEVSSELRPPRLLLLLLLLLGVSSVQLRLLQLRLLPLACLSSVPLLLPPLLQPLRPVDCSERRPLLRLLQLPLLAVSSGDYESCSPSGRRSLWSDNHDFRSTFCWRTIRSPSRCCSLHFGYLSLRHCDFCSCCTCCQSPLRG</sequence>